<dbReference type="InterPro" id="IPR038665">
    <property type="entry name" value="Voltage-dep_anion_channel_sf"/>
</dbReference>
<feature type="transmembrane region" description="Helical" evidence="5">
    <location>
        <begin position="38"/>
        <end position="60"/>
    </location>
</feature>
<dbReference type="Pfam" id="PF03595">
    <property type="entry name" value="SLAC1"/>
    <property type="match status" value="1"/>
</dbReference>
<evidence type="ECO:0000256" key="5">
    <source>
        <dbReference type="SAM" id="Phobius"/>
    </source>
</evidence>
<organism evidence="6 7">
    <name type="scientific">Catenovulum adriaticum</name>
    <dbReference type="NCBI Taxonomy" id="2984846"/>
    <lineage>
        <taxon>Bacteria</taxon>
        <taxon>Pseudomonadati</taxon>
        <taxon>Pseudomonadota</taxon>
        <taxon>Gammaproteobacteria</taxon>
        <taxon>Alteromonadales</taxon>
        <taxon>Alteromonadaceae</taxon>
        <taxon>Catenovulum</taxon>
    </lineage>
</organism>
<evidence type="ECO:0000256" key="3">
    <source>
        <dbReference type="ARBA" id="ARBA00022989"/>
    </source>
</evidence>
<keyword evidence="7" id="KW-1185">Reference proteome</keyword>
<evidence type="ECO:0000256" key="1">
    <source>
        <dbReference type="ARBA" id="ARBA00004141"/>
    </source>
</evidence>
<dbReference type="EMBL" id="CP109967">
    <property type="protein sequence ID" value="WAJ72293.1"/>
    <property type="molecule type" value="Genomic_DNA"/>
</dbReference>
<dbReference type="PANTHER" id="PTHR37955:SF1">
    <property type="entry name" value="DEP DOMAIN-CONTAINING PROTEIN"/>
    <property type="match status" value="1"/>
</dbReference>
<feature type="transmembrane region" description="Helical" evidence="5">
    <location>
        <begin position="286"/>
        <end position="305"/>
    </location>
</feature>
<keyword evidence="3 5" id="KW-1133">Transmembrane helix</keyword>
<gene>
    <name evidence="6" type="ORF">OLW01_16260</name>
</gene>
<protein>
    <submittedName>
        <fullName evidence="6">TDT family transporter</fullName>
    </submittedName>
</protein>
<keyword evidence="4 5" id="KW-0472">Membrane</keyword>
<accession>A0ABY7ASP6</accession>
<sequence>MLYFTRQIKHIPTPLCGLALALVSLGKCVDDRLILNGVLANSTAGIAIILLSLVFIKFAVSPARFIDDLKHPVVSSVMPTAAMCLMVIASTLAARYEQLGLSLWYLGLSLHMIFLGLFVIFRLPKFQIQHLVPSWFIPPIGIVVAAVTCPGEAQVAVAKNIVMFGLLAYVVMLIPVLYRLIFVDSLPDAAKPTIAVLAAPASLTLAGYLTVFEQPNMWLVEMLMAVALLMTVLVYSAFIHLCRLPFSPGRAAFTFPMVIGAVALYKCAAVFATLDANNAHLIYKMADIELIGACIMVSYVALGYLKAMQKNLQQARFTKAQAGSLTQVEVS</sequence>
<dbReference type="PANTHER" id="PTHR37955">
    <property type="entry name" value="TELLURITE RESISTANCE PROTEIN TEHA"/>
    <property type="match status" value="1"/>
</dbReference>
<feature type="transmembrane region" description="Helical" evidence="5">
    <location>
        <begin position="102"/>
        <end position="123"/>
    </location>
</feature>
<dbReference type="InterPro" id="IPR052951">
    <property type="entry name" value="Tellurite_res_ion_channel"/>
</dbReference>
<dbReference type="Proteomes" id="UP001163726">
    <property type="component" value="Plasmid pCadTS8_2"/>
</dbReference>
<evidence type="ECO:0000313" key="6">
    <source>
        <dbReference type="EMBL" id="WAJ72293.1"/>
    </source>
</evidence>
<feature type="transmembrane region" description="Helical" evidence="5">
    <location>
        <begin position="251"/>
        <end position="274"/>
    </location>
</feature>
<dbReference type="Gene3D" id="1.50.10.150">
    <property type="entry name" value="Voltage-dependent anion channel"/>
    <property type="match status" value="1"/>
</dbReference>
<feature type="transmembrane region" description="Helical" evidence="5">
    <location>
        <begin position="161"/>
        <end position="182"/>
    </location>
</feature>
<feature type="transmembrane region" description="Helical" evidence="5">
    <location>
        <begin position="218"/>
        <end position="239"/>
    </location>
</feature>
<dbReference type="RefSeq" id="WP_268077008.1">
    <property type="nucleotide sequence ID" value="NZ_CP109967.1"/>
</dbReference>
<name>A0ABY7ASP6_9ALTE</name>
<reference evidence="6" key="1">
    <citation type="submission" date="2022-10" db="EMBL/GenBank/DDBJ databases">
        <title>Catenovulum adriacola sp. nov. isolated in the Harbour of Susak.</title>
        <authorList>
            <person name="Schoch T."/>
            <person name="Reich S.J."/>
            <person name="Stoeferle S."/>
            <person name="Flaiz M."/>
            <person name="Kazda M."/>
            <person name="Riedel C.U."/>
            <person name="Duerre P."/>
        </authorList>
    </citation>
    <scope>NUCLEOTIDE SEQUENCE</scope>
    <source>
        <strain evidence="6">TS8</strain>
        <plasmid evidence="6">pCadTS8_2</plasmid>
    </source>
</reference>
<evidence type="ECO:0000313" key="7">
    <source>
        <dbReference type="Proteomes" id="UP001163726"/>
    </source>
</evidence>
<feature type="transmembrane region" description="Helical" evidence="5">
    <location>
        <begin position="72"/>
        <end position="96"/>
    </location>
</feature>
<comment type="subcellular location">
    <subcellularLocation>
        <location evidence="1">Membrane</location>
        <topology evidence="1">Multi-pass membrane protein</topology>
    </subcellularLocation>
</comment>
<evidence type="ECO:0000256" key="4">
    <source>
        <dbReference type="ARBA" id="ARBA00023136"/>
    </source>
</evidence>
<evidence type="ECO:0000256" key="2">
    <source>
        <dbReference type="ARBA" id="ARBA00022692"/>
    </source>
</evidence>
<feature type="transmembrane region" description="Helical" evidence="5">
    <location>
        <begin position="135"/>
        <end position="155"/>
    </location>
</feature>
<dbReference type="CDD" id="cd09325">
    <property type="entry name" value="TDT_C4-dicarb_trans"/>
    <property type="match status" value="1"/>
</dbReference>
<keyword evidence="6" id="KW-0614">Plasmid</keyword>
<geneLocation type="plasmid" evidence="6 7">
    <name>pCadTS8_2</name>
</geneLocation>
<keyword evidence="2 5" id="KW-0812">Transmembrane</keyword>
<dbReference type="InterPro" id="IPR004695">
    <property type="entry name" value="SLAC1/Mae1/Ssu1/TehA"/>
</dbReference>
<proteinExistence type="predicted"/>